<evidence type="ECO:0000256" key="3">
    <source>
        <dbReference type="ARBA" id="ARBA00023015"/>
    </source>
</evidence>
<dbReference type="PANTHER" id="PTHR31668">
    <property type="entry name" value="GLUCOSE TRANSPORT TRANSCRIPTION REGULATOR RGT1-RELATED-RELATED"/>
    <property type="match status" value="1"/>
</dbReference>
<dbReference type="RefSeq" id="XP_037141833.1">
    <property type="nucleotide sequence ID" value="XM_037285938.1"/>
</dbReference>
<reference evidence="9 10" key="1">
    <citation type="submission" date="2020-07" db="EMBL/GenBank/DDBJ databases">
        <title>The yeast mating-type switching endonuclease HO is a domesticated member of an unorthodox homing genetic element family.</title>
        <authorList>
            <person name="Coughlan A.Y."/>
            <person name="Lombardi L."/>
            <person name="Braun-Galleani S."/>
            <person name="Martos A.R."/>
            <person name="Galeote V."/>
            <person name="Bigey F."/>
            <person name="Dequin S."/>
            <person name="Byrne K.P."/>
            <person name="Wolfe K.H."/>
        </authorList>
    </citation>
    <scope>NUCLEOTIDE SEQUENCE [LARGE SCALE GENOMIC DNA]</scope>
    <source>
        <strain evidence="9 10">NRRL Y-6702</strain>
    </source>
</reference>
<evidence type="ECO:0000256" key="1">
    <source>
        <dbReference type="ARBA" id="ARBA00022723"/>
    </source>
</evidence>
<keyword evidence="1" id="KW-0479">Metal-binding</keyword>
<keyword evidence="4" id="KW-0238">DNA-binding</keyword>
<dbReference type="InterPro" id="IPR036864">
    <property type="entry name" value="Zn2-C6_fun-type_DNA-bd_sf"/>
</dbReference>
<dbReference type="KEGG" id="zmk:HG535_0A00440"/>
<dbReference type="PROSITE" id="PS50048">
    <property type="entry name" value="ZN2_CY6_FUNGAL_2"/>
    <property type="match status" value="1"/>
</dbReference>
<dbReference type="CDD" id="cd00067">
    <property type="entry name" value="GAL4"/>
    <property type="match status" value="1"/>
</dbReference>
<evidence type="ECO:0000256" key="6">
    <source>
        <dbReference type="ARBA" id="ARBA00023242"/>
    </source>
</evidence>
<feature type="region of interest" description="Disordered" evidence="7">
    <location>
        <begin position="38"/>
        <end position="88"/>
    </location>
</feature>
<keyword evidence="10" id="KW-1185">Reference proteome</keyword>
<keyword evidence="2" id="KW-0862">Zinc</keyword>
<evidence type="ECO:0000313" key="9">
    <source>
        <dbReference type="EMBL" id="QLG70105.1"/>
    </source>
</evidence>
<evidence type="ECO:0000256" key="5">
    <source>
        <dbReference type="ARBA" id="ARBA00023163"/>
    </source>
</evidence>
<dbReference type="OrthoDB" id="2595934at2759"/>
<keyword evidence="5" id="KW-0804">Transcription</keyword>
<dbReference type="GO" id="GO:0001080">
    <property type="term" value="P:nitrogen catabolite activation of transcription from RNA polymerase II promoter"/>
    <property type="evidence" value="ECO:0007669"/>
    <property type="project" value="TreeGrafter"/>
</dbReference>
<protein>
    <recommendedName>
        <fullName evidence="8">Zn(2)-C6 fungal-type domain-containing protein</fullName>
    </recommendedName>
</protein>
<dbReference type="PANTHER" id="PTHR31668:SF9">
    <property type="entry name" value="URACIL CATABOLISM PROTEIN 2"/>
    <property type="match status" value="1"/>
</dbReference>
<evidence type="ECO:0000259" key="8">
    <source>
        <dbReference type="PROSITE" id="PS50048"/>
    </source>
</evidence>
<name>A0A7H9AV27_ZYGMR</name>
<evidence type="ECO:0000256" key="7">
    <source>
        <dbReference type="SAM" id="MobiDB-lite"/>
    </source>
</evidence>
<dbReference type="PROSITE" id="PS00463">
    <property type="entry name" value="ZN2_CY6_FUNGAL_1"/>
    <property type="match status" value="1"/>
</dbReference>
<feature type="domain" description="Zn(2)-C6 fungal-type" evidence="8">
    <location>
        <begin position="93"/>
        <end position="125"/>
    </location>
</feature>
<organism evidence="9 10">
    <name type="scientific">Zygotorulaspora mrakii</name>
    <name type="common">Zygosaccharomyces mrakii</name>
    <dbReference type="NCBI Taxonomy" id="42260"/>
    <lineage>
        <taxon>Eukaryota</taxon>
        <taxon>Fungi</taxon>
        <taxon>Dikarya</taxon>
        <taxon>Ascomycota</taxon>
        <taxon>Saccharomycotina</taxon>
        <taxon>Saccharomycetes</taxon>
        <taxon>Saccharomycetales</taxon>
        <taxon>Saccharomycetaceae</taxon>
        <taxon>Zygotorulaspora</taxon>
    </lineage>
</organism>
<dbReference type="GeneID" id="59233741"/>
<evidence type="ECO:0000256" key="4">
    <source>
        <dbReference type="ARBA" id="ARBA00023125"/>
    </source>
</evidence>
<keyword evidence="6" id="KW-0539">Nucleus</keyword>
<dbReference type="GO" id="GO:0008270">
    <property type="term" value="F:zinc ion binding"/>
    <property type="evidence" value="ECO:0007669"/>
    <property type="project" value="InterPro"/>
</dbReference>
<dbReference type="SMART" id="SM00066">
    <property type="entry name" value="GAL4"/>
    <property type="match status" value="1"/>
</dbReference>
<dbReference type="Proteomes" id="UP000509704">
    <property type="component" value="Chromosome 1"/>
</dbReference>
<dbReference type="GO" id="GO:0005634">
    <property type="term" value="C:nucleus"/>
    <property type="evidence" value="ECO:0007669"/>
    <property type="project" value="TreeGrafter"/>
</dbReference>
<feature type="compositionally biased region" description="Polar residues" evidence="7">
    <location>
        <begin position="38"/>
        <end position="51"/>
    </location>
</feature>
<dbReference type="GO" id="GO:0003677">
    <property type="term" value="F:DNA binding"/>
    <property type="evidence" value="ECO:0007669"/>
    <property type="project" value="UniProtKB-KW"/>
</dbReference>
<dbReference type="InterPro" id="IPR050797">
    <property type="entry name" value="Carb_Metab_Trans_Reg"/>
</dbReference>
<feature type="compositionally biased region" description="Polar residues" evidence="7">
    <location>
        <begin position="58"/>
        <end position="69"/>
    </location>
</feature>
<dbReference type="GO" id="GO:0000981">
    <property type="term" value="F:DNA-binding transcription factor activity, RNA polymerase II-specific"/>
    <property type="evidence" value="ECO:0007669"/>
    <property type="project" value="InterPro"/>
</dbReference>
<dbReference type="AlphaFoldDB" id="A0A7H9AV27"/>
<dbReference type="EMBL" id="CP058604">
    <property type="protein sequence ID" value="QLG70105.1"/>
    <property type="molecule type" value="Genomic_DNA"/>
</dbReference>
<gene>
    <name evidence="9" type="ORF">HG535_0A00440</name>
</gene>
<proteinExistence type="predicted"/>
<dbReference type="InterPro" id="IPR001138">
    <property type="entry name" value="Zn2Cys6_DnaBD"/>
</dbReference>
<keyword evidence="3" id="KW-0805">Transcription regulation</keyword>
<evidence type="ECO:0000256" key="2">
    <source>
        <dbReference type="ARBA" id="ARBA00022833"/>
    </source>
</evidence>
<evidence type="ECO:0000313" key="10">
    <source>
        <dbReference type="Proteomes" id="UP000509704"/>
    </source>
</evidence>
<feature type="compositionally biased region" description="Basic and acidic residues" evidence="7">
    <location>
        <begin position="70"/>
        <end position="83"/>
    </location>
</feature>
<dbReference type="SUPFAM" id="SSF57701">
    <property type="entry name" value="Zn2/Cys6 DNA-binding domain"/>
    <property type="match status" value="1"/>
</dbReference>
<dbReference type="Gene3D" id="4.10.240.10">
    <property type="entry name" value="Zn(2)-C6 fungal-type DNA-binding domain"/>
    <property type="match status" value="1"/>
</dbReference>
<sequence length="807" mass="92349">MYFSIDTSDIKVDLSNCFKPTGQIIMVERIQVIPKNSVSETGDKSISNGNLRQGDLGSENQSPLMASNSAKRDPITREINNERKPRKKRKTFSCSHCRRFKTRCDFEPLVGKCHRCNILQIECSLTTERESEILAAIEQHSKSAMDLESVSGTSVQGRNVFLSGEDSMAIRNPLTKTLNNRLTRLEDGFSSITSKIELMLVLLQGPSTSNDMLSASSFHNASVRNKQFSQFAVDRFTEDDMEERKKADSSSEMASVANSIEPTFPIVDATEYRRKKPLFLDNKFREPPLKLIRDLDERLFPRVALSAKDRLGKQQRPFVVARVNFLKFYRRHRTLCQNLSREFLVRSHFWIVPGGIKEIDDEYAERHAFITSVFTIIAMSFDDNDKYAEEQEVLYPLVERLLTNTLTMFEKLIAHDIEAIMYCCMFHISRKAKRHRQLQFNSLVLSDFALNSLLSIIDFSEIKERVLNNEEYDTTDLYHLRILNSLTACKLEYSVGYGSFCPLDDSIKELNNLTAKFPQSNFGDDIKVSEINLGDVVNIIFTNFRSFFESTKENFGKKTEGNGISENLIIFPQLNYWLKNWEELLARDGGGVLLFTFDFYHIMICRSFISHYIEELREQPEFLKGILNTMKEHSFSLLRGFLRLPPSLFKGAPMFTTQQLIYACLTLCDFLHWFDPSERQIVLNVCTRVYWQLNTIGEKLNEATDNVGKIIKSIIDTSKSRVNTGRLSNSFSSLGPQQTNEIAKEIEITTPKSVTSHLSLGESGTGGSFSMPDVEQFNSFEDFFQDFFHNLKPTTQKMFAAASSSQG</sequence>
<dbReference type="Pfam" id="PF00172">
    <property type="entry name" value="Zn_clus"/>
    <property type="match status" value="1"/>
</dbReference>
<accession>A0A7H9AV27</accession>